<comment type="caution">
    <text evidence="4">The sequence shown here is derived from an EMBL/GenBank/DDBJ whole genome shotgun (WGS) entry which is preliminary data.</text>
</comment>
<gene>
    <name evidence="4" type="ORF">EPJ80_02110</name>
</gene>
<dbReference type="GO" id="GO:0000455">
    <property type="term" value="P:enzyme-directed rRNA pseudouridine synthesis"/>
    <property type="evidence" value="ECO:0007669"/>
    <property type="project" value="TreeGrafter"/>
</dbReference>
<evidence type="ECO:0000259" key="3">
    <source>
        <dbReference type="Pfam" id="PF00849"/>
    </source>
</evidence>
<dbReference type="PANTHER" id="PTHR21600:SF44">
    <property type="entry name" value="RIBOSOMAL LARGE SUBUNIT PSEUDOURIDINE SYNTHASE D"/>
    <property type="match status" value="1"/>
</dbReference>
<dbReference type="Pfam" id="PF00849">
    <property type="entry name" value="PseudoU_synth_2"/>
    <property type="match status" value="1"/>
</dbReference>
<dbReference type="GO" id="GO:0009982">
    <property type="term" value="F:pseudouridine synthase activity"/>
    <property type="evidence" value="ECO:0007669"/>
    <property type="project" value="InterPro"/>
</dbReference>
<keyword evidence="2" id="KW-0413">Isomerase</keyword>
<dbReference type="Gene3D" id="3.30.2350.10">
    <property type="entry name" value="Pseudouridine synthase"/>
    <property type="match status" value="1"/>
</dbReference>
<evidence type="ECO:0000256" key="2">
    <source>
        <dbReference type="ARBA" id="ARBA00023235"/>
    </source>
</evidence>
<dbReference type="PANTHER" id="PTHR21600">
    <property type="entry name" value="MITOCHONDRIAL RNA PSEUDOURIDINE SYNTHASE"/>
    <property type="match status" value="1"/>
</dbReference>
<dbReference type="InterPro" id="IPR050188">
    <property type="entry name" value="RluA_PseudoU_synthase"/>
</dbReference>
<dbReference type="CDD" id="cd02869">
    <property type="entry name" value="PseudoU_synth_RluA_like"/>
    <property type="match status" value="1"/>
</dbReference>
<dbReference type="RefSeq" id="WP_147757700.1">
    <property type="nucleotide sequence ID" value="NZ_SAXT01000001.1"/>
</dbReference>
<accession>A0A5C8CJI6</accession>
<organism evidence="4 5">
    <name type="scientific">Brachyspira aalborgi</name>
    <dbReference type="NCBI Taxonomy" id="29522"/>
    <lineage>
        <taxon>Bacteria</taxon>
        <taxon>Pseudomonadati</taxon>
        <taxon>Spirochaetota</taxon>
        <taxon>Spirochaetia</taxon>
        <taxon>Brachyspirales</taxon>
        <taxon>Brachyspiraceae</taxon>
        <taxon>Brachyspira</taxon>
    </lineage>
</organism>
<dbReference type="EMBL" id="SAXT01000001">
    <property type="protein sequence ID" value="TXJ13554.1"/>
    <property type="molecule type" value="Genomic_DNA"/>
</dbReference>
<dbReference type="AlphaFoldDB" id="A0A5C8CJI6"/>
<protein>
    <submittedName>
        <fullName evidence="4">RluA family pseudouridine synthase</fullName>
    </submittedName>
</protein>
<dbReference type="InterPro" id="IPR006224">
    <property type="entry name" value="PsdUridine_synth_RluA-like_CS"/>
</dbReference>
<evidence type="ECO:0000256" key="1">
    <source>
        <dbReference type="ARBA" id="ARBA00010876"/>
    </source>
</evidence>
<evidence type="ECO:0000313" key="5">
    <source>
        <dbReference type="Proteomes" id="UP000325116"/>
    </source>
</evidence>
<evidence type="ECO:0000313" key="4">
    <source>
        <dbReference type="EMBL" id="TXJ13554.1"/>
    </source>
</evidence>
<dbReference type="GO" id="GO:0003723">
    <property type="term" value="F:RNA binding"/>
    <property type="evidence" value="ECO:0007669"/>
    <property type="project" value="InterPro"/>
</dbReference>
<proteinExistence type="inferred from homology"/>
<dbReference type="InterPro" id="IPR020103">
    <property type="entry name" value="PsdUridine_synth_cat_dom_sf"/>
</dbReference>
<dbReference type="Proteomes" id="UP000325116">
    <property type="component" value="Unassembled WGS sequence"/>
</dbReference>
<dbReference type="GO" id="GO:0140098">
    <property type="term" value="F:catalytic activity, acting on RNA"/>
    <property type="evidence" value="ECO:0007669"/>
    <property type="project" value="UniProtKB-ARBA"/>
</dbReference>
<dbReference type="InterPro" id="IPR006145">
    <property type="entry name" value="PsdUridine_synth_RsuA/RluA"/>
</dbReference>
<comment type="similarity">
    <text evidence="1">Belongs to the pseudouridine synthase RluA family.</text>
</comment>
<name>A0A5C8CJI6_9SPIR</name>
<sequence length="219" mass="25451">MNTVNIIYEDKYFIAIYKESGIEVDYNLIKLIKKENQKIENLYLVHRIDKFTSGIVLLAIDENTKKYFEDAFKNRNINKIYHAIVEGIIKNNRGTIDISIGKDKKNPNKRIPLKIKEGGENAITNYKVLKRLKGHTLLELNPITGRTHQIRVHLSYIGHSIIGDKIYSKNAKIYKMKGFALISKEIHFIHPITKKNIDIIVNYNNEFLSRLKLLDNAKN</sequence>
<dbReference type="SUPFAM" id="SSF55120">
    <property type="entry name" value="Pseudouridine synthase"/>
    <property type="match status" value="1"/>
</dbReference>
<dbReference type="PROSITE" id="PS01129">
    <property type="entry name" value="PSI_RLU"/>
    <property type="match status" value="1"/>
</dbReference>
<feature type="domain" description="Pseudouridine synthase RsuA/RluA-like" evidence="3">
    <location>
        <begin position="30"/>
        <end position="155"/>
    </location>
</feature>
<reference evidence="4 5" key="1">
    <citation type="journal article" date="1992" name="Lakartidningen">
        <title>[Penicillin V and not amoxicillin is the first choice preparation in acute otitis].</title>
        <authorList>
            <person name="Kamme C."/>
            <person name="Lundgren K."/>
            <person name="Prellner K."/>
        </authorList>
    </citation>
    <scope>NUCLEOTIDE SEQUENCE [LARGE SCALE GENOMIC DNA]</scope>
    <source>
        <strain evidence="4 5">W1</strain>
    </source>
</reference>